<evidence type="ECO:0000313" key="5">
    <source>
        <dbReference type="EMBL" id="GAL62681.1"/>
    </source>
</evidence>
<dbReference type="InterPro" id="IPR043555">
    <property type="entry name" value="SRPX-like"/>
</dbReference>
<reference evidence="5 6" key="1">
    <citation type="journal article" date="2014" name="Genome Announc.">
        <title>Draft Genome Sequences of Marine Flavobacterium Algibacter lectus Strains SS8 and NR4.</title>
        <authorList>
            <person name="Takatani N."/>
            <person name="Nakanishi M."/>
            <person name="Meirelles P."/>
            <person name="Mino S."/>
            <person name="Suda W."/>
            <person name="Oshima K."/>
            <person name="Hattori M."/>
            <person name="Ohkuma M."/>
            <person name="Hosokawa M."/>
            <person name="Miyashita K."/>
            <person name="Thompson F.L."/>
            <person name="Niwa A."/>
            <person name="Sawabe T."/>
            <person name="Sawabe T."/>
        </authorList>
    </citation>
    <scope>NUCLEOTIDE SEQUENCE [LARGE SCALE GENOMIC DNA]</scope>
    <source>
        <strain evidence="5 6">JCM 19300</strain>
    </source>
</reference>
<dbReference type="PANTHER" id="PTHR46343:SF2">
    <property type="entry name" value="SUSHI_VON WILLEBRAND FACTOR TYPE A_EGF_PENTRAXIN DOMAIN-CONTAINING 1"/>
    <property type="match status" value="1"/>
</dbReference>
<dbReference type="PROSITE" id="PS50825">
    <property type="entry name" value="HYR"/>
    <property type="match status" value="1"/>
</dbReference>
<dbReference type="GO" id="GO:0005975">
    <property type="term" value="P:carbohydrate metabolic process"/>
    <property type="evidence" value="ECO:0007669"/>
    <property type="project" value="InterPro"/>
</dbReference>
<dbReference type="PROSITE" id="PS51762">
    <property type="entry name" value="GH16_2"/>
    <property type="match status" value="1"/>
</dbReference>
<evidence type="ECO:0000256" key="1">
    <source>
        <dbReference type="ARBA" id="ARBA00006865"/>
    </source>
</evidence>
<protein>
    <submittedName>
        <fullName evidence="5">Putative hemagglutinin/hemolysin-related protein</fullName>
    </submittedName>
</protein>
<comment type="caution">
    <text evidence="5">The sequence shown here is derived from an EMBL/GenBank/DDBJ whole genome shotgun (WGS) entry which is preliminary data.</text>
</comment>
<dbReference type="InterPro" id="IPR013320">
    <property type="entry name" value="ConA-like_dom_sf"/>
</dbReference>
<comment type="similarity">
    <text evidence="1">Belongs to the glycosyl hydrolase 16 family.</text>
</comment>
<feature type="domain" description="GH16" evidence="4">
    <location>
        <begin position="118"/>
        <end position="397"/>
    </location>
</feature>
<name>A0A090VD38_9FLAO</name>
<keyword evidence="2" id="KW-0677">Repeat</keyword>
<evidence type="ECO:0000259" key="4">
    <source>
        <dbReference type="PROSITE" id="PS51762"/>
    </source>
</evidence>
<dbReference type="OrthoDB" id="657277at2"/>
<dbReference type="InterPro" id="IPR000757">
    <property type="entry name" value="Beta-glucanase-like"/>
</dbReference>
<dbReference type="Pfam" id="PF02494">
    <property type="entry name" value="HYR"/>
    <property type="match status" value="1"/>
</dbReference>
<dbReference type="RefSeq" id="WP_052415325.1">
    <property type="nucleotide sequence ID" value="NZ_BBNQ01000007.1"/>
</dbReference>
<evidence type="ECO:0000313" key="6">
    <source>
        <dbReference type="Proteomes" id="UP000029644"/>
    </source>
</evidence>
<accession>A0A090VD38</accession>
<dbReference type="AlphaFoldDB" id="A0A090VD38"/>
<proteinExistence type="inferred from homology"/>
<dbReference type="Gene3D" id="2.60.120.200">
    <property type="match status" value="1"/>
</dbReference>
<dbReference type="PROSITE" id="PS51257">
    <property type="entry name" value="PROKAR_LIPOPROTEIN"/>
    <property type="match status" value="1"/>
</dbReference>
<sequence>MFQKIEKYTFLALALFVITACSNNDSDEKEEVIPIDTTKPTITCESSISVFIDAGKNDAIVNYTAPVGTDNVLGAVTAQTAGLASGSSFPIGTTTNTFVTTDKAGNTASCSFDVVVMEPSGDKPYAVVDGVEVPSGKKWVKVEDMSDEFDGTTFDDNKWHRYPSSDGFSWIGRPPALFEADNVTVANGNLNITVEKFDAPKRVNGIDWTHGGAIVRSKITAKPGYYYECKMQANKTIMSSTFWIAFKQNCNTGPVRKLELDIQECVGRLTNTAAWADNFDQIYASNTWRHERDCDTEVTGSKQSPAKTILTEKNNSRYFVYGCWWKSPTEILFYLDGKLSHSITNPPADFDLEGHITMAIETYDWNPIDANTIFDTGSFEDLTTKYDWVRTWKLENQ</sequence>
<dbReference type="Proteomes" id="UP000029644">
    <property type="component" value="Unassembled WGS sequence"/>
</dbReference>
<dbReference type="EMBL" id="BBNQ01000007">
    <property type="protein sequence ID" value="GAL62681.1"/>
    <property type="molecule type" value="Genomic_DNA"/>
</dbReference>
<dbReference type="SUPFAM" id="SSF49899">
    <property type="entry name" value="Concanavalin A-like lectins/glucanases"/>
    <property type="match status" value="1"/>
</dbReference>
<gene>
    <name evidence="5" type="ORF">JCM19300_342</name>
</gene>
<dbReference type="PANTHER" id="PTHR46343">
    <property type="entry name" value="HYR DOMAIN-CONTAINING PROTEIN"/>
    <property type="match status" value="1"/>
</dbReference>
<dbReference type="GO" id="GO:0004553">
    <property type="term" value="F:hydrolase activity, hydrolyzing O-glycosyl compounds"/>
    <property type="evidence" value="ECO:0007669"/>
    <property type="project" value="InterPro"/>
</dbReference>
<dbReference type="InterPro" id="IPR003410">
    <property type="entry name" value="HYR_dom"/>
</dbReference>
<evidence type="ECO:0000256" key="2">
    <source>
        <dbReference type="ARBA" id="ARBA00022737"/>
    </source>
</evidence>
<organism evidence="5 6">
    <name type="scientific">Algibacter lectus</name>
    <dbReference type="NCBI Taxonomy" id="221126"/>
    <lineage>
        <taxon>Bacteria</taxon>
        <taxon>Pseudomonadati</taxon>
        <taxon>Bacteroidota</taxon>
        <taxon>Flavobacteriia</taxon>
        <taxon>Flavobacteriales</taxon>
        <taxon>Flavobacteriaceae</taxon>
        <taxon>Algibacter</taxon>
    </lineage>
</organism>
<evidence type="ECO:0000259" key="3">
    <source>
        <dbReference type="PROSITE" id="PS50825"/>
    </source>
</evidence>
<feature type="domain" description="HYR" evidence="3">
    <location>
        <begin position="35"/>
        <end position="118"/>
    </location>
</feature>